<dbReference type="SUPFAM" id="SSF52047">
    <property type="entry name" value="RNI-like"/>
    <property type="match status" value="1"/>
</dbReference>
<protein>
    <recommendedName>
        <fullName evidence="4">F-box domain-containing protein</fullName>
    </recommendedName>
</protein>
<dbReference type="AlphaFoldDB" id="A0AAD7AJE9"/>
<evidence type="ECO:0000313" key="3">
    <source>
        <dbReference type="Proteomes" id="UP001218218"/>
    </source>
</evidence>
<dbReference type="EMBL" id="JARIHO010000005">
    <property type="protein sequence ID" value="KAJ7360763.1"/>
    <property type="molecule type" value="Genomic_DNA"/>
</dbReference>
<reference evidence="2" key="1">
    <citation type="submission" date="2023-03" db="EMBL/GenBank/DDBJ databases">
        <title>Massive genome expansion in bonnet fungi (Mycena s.s.) driven by repeated elements and novel gene families across ecological guilds.</title>
        <authorList>
            <consortium name="Lawrence Berkeley National Laboratory"/>
            <person name="Harder C.B."/>
            <person name="Miyauchi S."/>
            <person name="Viragh M."/>
            <person name="Kuo A."/>
            <person name="Thoen E."/>
            <person name="Andreopoulos B."/>
            <person name="Lu D."/>
            <person name="Skrede I."/>
            <person name="Drula E."/>
            <person name="Henrissat B."/>
            <person name="Morin E."/>
            <person name="Kohler A."/>
            <person name="Barry K."/>
            <person name="LaButti K."/>
            <person name="Morin E."/>
            <person name="Salamov A."/>
            <person name="Lipzen A."/>
            <person name="Mereny Z."/>
            <person name="Hegedus B."/>
            <person name="Baldrian P."/>
            <person name="Stursova M."/>
            <person name="Weitz H."/>
            <person name="Taylor A."/>
            <person name="Grigoriev I.V."/>
            <person name="Nagy L.G."/>
            <person name="Martin F."/>
            <person name="Kauserud H."/>
        </authorList>
    </citation>
    <scope>NUCLEOTIDE SEQUENCE</scope>
    <source>
        <strain evidence="2">CBHHK002</strain>
    </source>
</reference>
<evidence type="ECO:0000256" key="1">
    <source>
        <dbReference type="SAM" id="MobiDB-lite"/>
    </source>
</evidence>
<evidence type="ECO:0000313" key="2">
    <source>
        <dbReference type="EMBL" id="KAJ7360763.1"/>
    </source>
</evidence>
<sequence length="616" mass="68662">MSSAPIPYLAIIPSEIWLACWTLCSTRQLRRLSLVCLLFRSLCLRLLFQTQSVDTIDLTRGDWITNVHKLHRAAVRLERISDGPRVQMVRSWTFAANRELVSTSGFYSHIINIGMVGAVYERVVTAFSSTLGRYQNLCSLNIRELLIDRSFRDTLVSLPILEEVTLGSCDIPARDGVLLDLKFLSMYNTGSQRTKDLSEESLELVSPGRLQTLKIDGRGDTIPLMTGFGGQKFFHLTQLSLDTIFDLNLFLRFLTSIDAPLDLVRALTPNRPVHEVIVRPGRSLSAEVLTFALLDISKVSIPVRSLALPSTYPTLESLTTISSLFPGLTSLSMEIDCEERMRFRCGGTFDWTPEVDTRVPDVCDAGAFDSLPPEEVSDAEEEQPSPAVHVASETHPKMPDSVRLHEILSWICNGLVSLPAEIEVLRFPVRSYCSESTELSEGHQHRVVAALSRMYPSLRELEMGYHNNPHWERNGVLWKSKGVNLYIQNPMNGLWNSGAAATGSEILGPEVPPPTQRSAGITCKADYYATRVGGLHMQRLRRGRTTAMKRNPRTGSESTHGSGIHDSALDIAARRRSVTIERTTIHSQGGTALVVHLTQGRHHVWQESRPEGERGT</sequence>
<keyword evidence="3" id="KW-1185">Reference proteome</keyword>
<comment type="caution">
    <text evidence="2">The sequence shown here is derived from an EMBL/GenBank/DDBJ whole genome shotgun (WGS) entry which is preliminary data.</text>
</comment>
<name>A0AAD7AJE9_9AGAR</name>
<proteinExistence type="predicted"/>
<organism evidence="2 3">
    <name type="scientific">Mycena albidolilacea</name>
    <dbReference type="NCBI Taxonomy" id="1033008"/>
    <lineage>
        <taxon>Eukaryota</taxon>
        <taxon>Fungi</taxon>
        <taxon>Dikarya</taxon>
        <taxon>Basidiomycota</taxon>
        <taxon>Agaricomycotina</taxon>
        <taxon>Agaricomycetes</taxon>
        <taxon>Agaricomycetidae</taxon>
        <taxon>Agaricales</taxon>
        <taxon>Marasmiineae</taxon>
        <taxon>Mycenaceae</taxon>
        <taxon>Mycena</taxon>
    </lineage>
</organism>
<feature type="region of interest" description="Disordered" evidence="1">
    <location>
        <begin position="548"/>
        <end position="568"/>
    </location>
</feature>
<evidence type="ECO:0008006" key="4">
    <source>
        <dbReference type="Google" id="ProtNLM"/>
    </source>
</evidence>
<gene>
    <name evidence="2" type="ORF">DFH08DRAFT_931112</name>
</gene>
<accession>A0AAD7AJE9</accession>
<dbReference type="Proteomes" id="UP001218218">
    <property type="component" value="Unassembled WGS sequence"/>
</dbReference>